<dbReference type="Proteomes" id="UP000324222">
    <property type="component" value="Unassembled WGS sequence"/>
</dbReference>
<reference evidence="1 2" key="1">
    <citation type="submission" date="2019-05" db="EMBL/GenBank/DDBJ databases">
        <title>Another draft genome of Portunus trituberculatus and its Hox gene families provides insights of decapod evolution.</title>
        <authorList>
            <person name="Jeong J.-H."/>
            <person name="Song I."/>
            <person name="Kim S."/>
            <person name="Choi T."/>
            <person name="Kim D."/>
            <person name="Ryu S."/>
            <person name="Kim W."/>
        </authorList>
    </citation>
    <scope>NUCLEOTIDE SEQUENCE [LARGE SCALE GENOMIC DNA]</scope>
    <source>
        <tissue evidence="1">Muscle</tissue>
    </source>
</reference>
<comment type="caution">
    <text evidence="1">The sequence shown here is derived from an EMBL/GenBank/DDBJ whole genome shotgun (WGS) entry which is preliminary data.</text>
</comment>
<evidence type="ECO:0000313" key="1">
    <source>
        <dbReference type="EMBL" id="MPC45927.1"/>
    </source>
</evidence>
<dbReference type="EMBL" id="VSRR010006960">
    <property type="protein sequence ID" value="MPC45927.1"/>
    <property type="molecule type" value="Genomic_DNA"/>
</dbReference>
<name>A0A5B7FKA7_PORTR</name>
<proteinExistence type="predicted"/>
<protein>
    <submittedName>
        <fullName evidence="1">Uncharacterized protein</fullName>
    </submittedName>
</protein>
<evidence type="ECO:0000313" key="2">
    <source>
        <dbReference type="Proteomes" id="UP000324222"/>
    </source>
</evidence>
<sequence length="113" mass="12619">MYGLLKCPHTELCSSGGLRRPHNCQQYTSDLEHFVPSTCAFSMFVQQHSRNISLYGRLTLDECGVLAAAEGRVCRPPLPQGASVPPIAGLSVVWLNSFIMRKNNKFELFICIF</sequence>
<accession>A0A5B7FKA7</accession>
<dbReference type="AlphaFoldDB" id="A0A5B7FKA7"/>
<keyword evidence="2" id="KW-1185">Reference proteome</keyword>
<organism evidence="1 2">
    <name type="scientific">Portunus trituberculatus</name>
    <name type="common">Swimming crab</name>
    <name type="synonym">Neptunus trituberculatus</name>
    <dbReference type="NCBI Taxonomy" id="210409"/>
    <lineage>
        <taxon>Eukaryota</taxon>
        <taxon>Metazoa</taxon>
        <taxon>Ecdysozoa</taxon>
        <taxon>Arthropoda</taxon>
        <taxon>Crustacea</taxon>
        <taxon>Multicrustacea</taxon>
        <taxon>Malacostraca</taxon>
        <taxon>Eumalacostraca</taxon>
        <taxon>Eucarida</taxon>
        <taxon>Decapoda</taxon>
        <taxon>Pleocyemata</taxon>
        <taxon>Brachyura</taxon>
        <taxon>Eubrachyura</taxon>
        <taxon>Portunoidea</taxon>
        <taxon>Portunidae</taxon>
        <taxon>Portuninae</taxon>
        <taxon>Portunus</taxon>
    </lineage>
</organism>
<gene>
    <name evidence="1" type="ORF">E2C01_039633</name>
</gene>